<feature type="domain" description="Group II intron maturase-specific" evidence="1">
    <location>
        <begin position="8"/>
        <end position="75"/>
    </location>
</feature>
<accession>A0A3P3TAT3</accession>
<comment type="caution">
    <text evidence="2">The sequence shown here is derived from an EMBL/GenBank/DDBJ whole genome shotgun (WGS) entry which is preliminary data.</text>
</comment>
<dbReference type="EMBL" id="RRCN01000002">
    <property type="protein sequence ID" value="RRJ54644.1"/>
    <property type="molecule type" value="Genomic_DNA"/>
</dbReference>
<gene>
    <name evidence="2" type="ORF">EHV15_34165</name>
</gene>
<dbReference type="AlphaFoldDB" id="A0A3P3TAT3"/>
<dbReference type="Pfam" id="PF08388">
    <property type="entry name" value="GIIM"/>
    <property type="match status" value="1"/>
</dbReference>
<sequence>MNTPREGIKRIRRRLQALMELHSNNPAFDMIVAINRVVSGWSNYHLIANNWSSVANALGKELYWMVMHWLGRKHKCSIAKVIDSYVVNKIHVYGKTRQRIRAKSGNKPVFLRYFSDYKYRTPLEVANKIRDAFEQHGWHSTDDDKVEKETLGRLVQGNSLRDKLEALLGW</sequence>
<organism evidence="2 3">
    <name type="scientific">Paenibacillus oralis</name>
    <dbReference type="NCBI Taxonomy" id="2490856"/>
    <lineage>
        <taxon>Bacteria</taxon>
        <taxon>Bacillati</taxon>
        <taxon>Bacillota</taxon>
        <taxon>Bacilli</taxon>
        <taxon>Bacillales</taxon>
        <taxon>Paenibacillaceae</taxon>
        <taxon>Paenibacillus</taxon>
    </lineage>
</organism>
<dbReference type="Proteomes" id="UP000267017">
    <property type="component" value="Unassembled WGS sequence"/>
</dbReference>
<keyword evidence="3" id="KW-1185">Reference proteome</keyword>
<dbReference type="InterPro" id="IPR013597">
    <property type="entry name" value="Mat_intron_G2"/>
</dbReference>
<evidence type="ECO:0000259" key="1">
    <source>
        <dbReference type="Pfam" id="PF08388"/>
    </source>
</evidence>
<name>A0A3P3TAT3_9BACL</name>
<reference evidence="2 3" key="1">
    <citation type="submission" date="2018-11" db="EMBL/GenBank/DDBJ databases">
        <title>Genome sequencing of Paenibacillus sp. KCOM 3021 (= ChDC PVNT-B20).</title>
        <authorList>
            <person name="Kook J.-K."/>
            <person name="Park S.-N."/>
            <person name="Lim Y.K."/>
        </authorList>
    </citation>
    <scope>NUCLEOTIDE SEQUENCE [LARGE SCALE GENOMIC DNA]</scope>
    <source>
        <strain evidence="2 3">KCOM 3021</strain>
    </source>
</reference>
<evidence type="ECO:0000313" key="2">
    <source>
        <dbReference type="EMBL" id="RRJ54644.1"/>
    </source>
</evidence>
<protein>
    <recommendedName>
        <fullName evidence="1">Group II intron maturase-specific domain-containing protein</fullName>
    </recommendedName>
</protein>
<proteinExistence type="predicted"/>
<evidence type="ECO:0000313" key="3">
    <source>
        <dbReference type="Proteomes" id="UP000267017"/>
    </source>
</evidence>
<dbReference type="RefSeq" id="WP_128635731.1">
    <property type="nucleotide sequence ID" value="NZ_RRCN01000002.1"/>
</dbReference>